<name>A0ABX1NI13_9RHOO</name>
<accession>A0ABX1NI13</accession>
<proteinExistence type="predicted"/>
<gene>
    <name evidence="1" type="ORF">GPA27_15475</name>
</gene>
<keyword evidence="2" id="KW-1185">Reference proteome</keyword>
<organism evidence="1 2">
    <name type="scientific">Aromatoleum toluolicum</name>
    <dbReference type="NCBI Taxonomy" id="90060"/>
    <lineage>
        <taxon>Bacteria</taxon>
        <taxon>Pseudomonadati</taxon>
        <taxon>Pseudomonadota</taxon>
        <taxon>Betaproteobacteria</taxon>
        <taxon>Rhodocyclales</taxon>
        <taxon>Rhodocyclaceae</taxon>
        <taxon>Aromatoleum</taxon>
    </lineage>
</organism>
<dbReference type="RefSeq" id="WP_169141485.1">
    <property type="nucleotide sequence ID" value="NZ_WTVS01000032.1"/>
</dbReference>
<sequence length="165" mass="18322">MALETIPIQSIWRLFRWLPGFLLRQYFTQEKLAQLIYLDLRPRHNSATVDLGESASFSLYLLAINLSPFSVELDRAGFRCWIGGAPLDAAILKKQLISPGEIACLYISGTIPDGLANQIAKNLDNAAGLDGNIEFNCSVRPFSKTVGLLDGICPKIYNAHLRRNT</sequence>
<evidence type="ECO:0000313" key="1">
    <source>
        <dbReference type="EMBL" id="NMF98783.1"/>
    </source>
</evidence>
<comment type="caution">
    <text evidence="1">The sequence shown here is derived from an EMBL/GenBank/DDBJ whole genome shotgun (WGS) entry which is preliminary data.</text>
</comment>
<evidence type="ECO:0000313" key="2">
    <source>
        <dbReference type="Proteomes" id="UP000634522"/>
    </source>
</evidence>
<reference evidence="1 2" key="1">
    <citation type="submission" date="2019-12" db="EMBL/GenBank/DDBJ databases">
        <title>Comparative genomics gives insights into the taxonomy of the Azoarcus-Aromatoleum group and reveals separate origins of nif in the plant-associated Azoarcus and non-plant-associated Aromatoleum sub-groups.</title>
        <authorList>
            <person name="Lafos M."/>
            <person name="Maluk M."/>
            <person name="Batista M."/>
            <person name="Junghare M."/>
            <person name="Carmona M."/>
            <person name="Faoro H."/>
            <person name="Cruz L.M."/>
            <person name="Battistoni F."/>
            <person name="De Souza E."/>
            <person name="Pedrosa F."/>
            <person name="Chen W.-M."/>
            <person name="Poole P.S."/>
            <person name="Dixon R.A."/>
            <person name="James E.K."/>
        </authorList>
    </citation>
    <scope>NUCLEOTIDE SEQUENCE [LARGE SCALE GENOMIC DNA]</scope>
    <source>
        <strain evidence="1 2">T</strain>
    </source>
</reference>
<dbReference type="Proteomes" id="UP000634522">
    <property type="component" value="Unassembled WGS sequence"/>
</dbReference>
<protein>
    <submittedName>
        <fullName evidence="1">Uncharacterized protein</fullName>
    </submittedName>
</protein>
<dbReference type="EMBL" id="WTVS01000032">
    <property type="protein sequence ID" value="NMF98783.1"/>
    <property type="molecule type" value="Genomic_DNA"/>
</dbReference>